<dbReference type="Gene3D" id="3.40.30.10">
    <property type="entry name" value="Glutaredoxin"/>
    <property type="match status" value="1"/>
</dbReference>
<gene>
    <name evidence="2" type="ORF">DL89DRAFT_257266</name>
</gene>
<sequence>MTSVEDKAVHTVAEKQPADGVATANADIEELTEKLAAMPAVTEVTAVLEDPSAPAKEEEETAGEKKDEGKGAAKESPKAEEARQESPETGSPKEEVPAEVDSTKIEASPKEEVPAKEESPKEELPDKDDGPAPVAEEKPRVRVFGSTVSGNRIYKKQIKDLFLMLDANEIEYDFVCIAADQVAKRRMKVKSLGNMTIPQIHVDGEFKGCYDDAFKANEIDELYEWLGLDEDPVDF</sequence>
<evidence type="ECO:0000313" key="2">
    <source>
        <dbReference type="EMBL" id="ORX69970.1"/>
    </source>
</evidence>
<evidence type="ECO:0008006" key="4">
    <source>
        <dbReference type="Google" id="ProtNLM"/>
    </source>
</evidence>
<keyword evidence="3" id="KW-1185">Reference proteome</keyword>
<reference evidence="2 3" key="1">
    <citation type="submission" date="2016-07" db="EMBL/GenBank/DDBJ databases">
        <title>Pervasive Adenine N6-methylation of Active Genes in Fungi.</title>
        <authorList>
            <consortium name="DOE Joint Genome Institute"/>
            <person name="Mondo S.J."/>
            <person name="Dannebaum R.O."/>
            <person name="Kuo R.C."/>
            <person name="Labutti K."/>
            <person name="Haridas S."/>
            <person name="Kuo A."/>
            <person name="Salamov A."/>
            <person name="Ahrendt S.R."/>
            <person name="Lipzen A."/>
            <person name="Sullivan W."/>
            <person name="Andreopoulos W.B."/>
            <person name="Clum A."/>
            <person name="Lindquist E."/>
            <person name="Daum C."/>
            <person name="Ramamoorthy G.K."/>
            <person name="Gryganskyi A."/>
            <person name="Culley D."/>
            <person name="Magnuson J.K."/>
            <person name="James T.Y."/>
            <person name="O'Malley M.A."/>
            <person name="Stajich J.E."/>
            <person name="Spatafora J.W."/>
            <person name="Visel A."/>
            <person name="Grigoriev I.V."/>
        </authorList>
    </citation>
    <scope>NUCLEOTIDE SEQUENCE [LARGE SCALE GENOMIC DNA]</scope>
    <source>
        <strain evidence="2 3">ATCC 12442</strain>
    </source>
</reference>
<dbReference type="AlphaFoldDB" id="A0A1Y1W8V9"/>
<accession>A0A1Y1W8V9</accession>
<proteinExistence type="predicted"/>
<dbReference type="GeneID" id="63802164"/>
<comment type="caution">
    <text evidence="2">The sequence shown here is derived from an EMBL/GenBank/DDBJ whole genome shotgun (WGS) entry which is preliminary data.</text>
</comment>
<feature type="compositionally biased region" description="Basic and acidic residues" evidence="1">
    <location>
        <begin position="1"/>
        <end position="17"/>
    </location>
</feature>
<dbReference type="InterPro" id="IPR036249">
    <property type="entry name" value="Thioredoxin-like_sf"/>
</dbReference>
<dbReference type="InterPro" id="IPR006993">
    <property type="entry name" value="Glut_rich_SH3-bd"/>
</dbReference>
<dbReference type="RefSeq" id="XP_040743608.1">
    <property type="nucleotide sequence ID" value="XM_040885516.1"/>
</dbReference>
<dbReference type="Pfam" id="PF04908">
    <property type="entry name" value="SH3BGR"/>
    <property type="match status" value="1"/>
</dbReference>
<feature type="compositionally biased region" description="Basic and acidic residues" evidence="1">
    <location>
        <begin position="62"/>
        <end position="139"/>
    </location>
</feature>
<feature type="region of interest" description="Disordered" evidence="1">
    <location>
        <begin position="42"/>
        <end position="139"/>
    </location>
</feature>
<dbReference type="EMBL" id="MCFD01000006">
    <property type="protein sequence ID" value="ORX69970.1"/>
    <property type="molecule type" value="Genomic_DNA"/>
</dbReference>
<dbReference type="Proteomes" id="UP000193922">
    <property type="component" value="Unassembled WGS sequence"/>
</dbReference>
<name>A0A1Y1W8V9_9FUNG</name>
<evidence type="ECO:0000313" key="3">
    <source>
        <dbReference type="Proteomes" id="UP000193922"/>
    </source>
</evidence>
<dbReference type="OrthoDB" id="9932926at2759"/>
<organism evidence="2 3">
    <name type="scientific">Linderina pennispora</name>
    <dbReference type="NCBI Taxonomy" id="61395"/>
    <lineage>
        <taxon>Eukaryota</taxon>
        <taxon>Fungi</taxon>
        <taxon>Fungi incertae sedis</taxon>
        <taxon>Zoopagomycota</taxon>
        <taxon>Kickxellomycotina</taxon>
        <taxon>Kickxellomycetes</taxon>
        <taxon>Kickxellales</taxon>
        <taxon>Kickxellaceae</taxon>
        <taxon>Linderina</taxon>
    </lineage>
</organism>
<dbReference type="SUPFAM" id="SSF52833">
    <property type="entry name" value="Thioredoxin-like"/>
    <property type="match status" value="1"/>
</dbReference>
<feature type="region of interest" description="Disordered" evidence="1">
    <location>
        <begin position="1"/>
        <end position="25"/>
    </location>
</feature>
<evidence type="ECO:0000256" key="1">
    <source>
        <dbReference type="SAM" id="MobiDB-lite"/>
    </source>
</evidence>
<protein>
    <recommendedName>
        <fullName evidence="4">Glutaredoxin domain-containing protein</fullName>
    </recommendedName>
</protein>